<keyword evidence="3" id="KW-1185">Reference proteome</keyword>
<evidence type="ECO:0000256" key="1">
    <source>
        <dbReference type="SAM" id="Phobius"/>
    </source>
</evidence>
<organism evidence="2 3">
    <name type="scientific">Aquimarina celericrescens</name>
    <dbReference type="NCBI Taxonomy" id="1964542"/>
    <lineage>
        <taxon>Bacteria</taxon>
        <taxon>Pseudomonadati</taxon>
        <taxon>Bacteroidota</taxon>
        <taxon>Flavobacteriia</taxon>
        <taxon>Flavobacteriales</taxon>
        <taxon>Flavobacteriaceae</taxon>
        <taxon>Aquimarina</taxon>
    </lineage>
</organism>
<dbReference type="Proteomes" id="UP001597344">
    <property type="component" value="Unassembled WGS sequence"/>
</dbReference>
<sequence length="177" mass="20611">MKFKKYSIGIVVLLLIPGITFLFFATPSQITEVQPKYPDYVGKIDLNKATRTTEFSLCKDENKPHGFYSSSAPHIYKKNKLEFREFIVQHYQNRNRNDNGYLNLRFHINCRGETGNLIINELNADLEPSNLSATLVEQLVDLSMRNENWRTADHPTINYYMYLIFKIENGNVTEILP</sequence>
<keyword evidence="1" id="KW-0812">Transmembrane</keyword>
<keyword evidence="1" id="KW-0472">Membrane</keyword>
<evidence type="ECO:0000313" key="3">
    <source>
        <dbReference type="Proteomes" id="UP001597344"/>
    </source>
</evidence>
<accession>A0ABW5ATA5</accession>
<name>A0ABW5ATA5_9FLAO</name>
<gene>
    <name evidence="2" type="ORF">ACFSJT_05250</name>
</gene>
<dbReference type="EMBL" id="JBHUHY010000003">
    <property type="protein sequence ID" value="MFD2186188.1"/>
    <property type="molecule type" value="Genomic_DNA"/>
</dbReference>
<evidence type="ECO:0008006" key="4">
    <source>
        <dbReference type="Google" id="ProtNLM"/>
    </source>
</evidence>
<comment type="caution">
    <text evidence="2">The sequence shown here is derived from an EMBL/GenBank/DDBJ whole genome shotgun (WGS) entry which is preliminary data.</text>
</comment>
<feature type="transmembrane region" description="Helical" evidence="1">
    <location>
        <begin position="6"/>
        <end position="26"/>
    </location>
</feature>
<proteinExistence type="predicted"/>
<protein>
    <recommendedName>
        <fullName evidence="4">TonB C-terminal domain-containing protein</fullName>
    </recommendedName>
</protein>
<keyword evidence="1" id="KW-1133">Transmembrane helix</keyword>
<reference evidence="3" key="1">
    <citation type="journal article" date="2019" name="Int. J. Syst. Evol. Microbiol.">
        <title>The Global Catalogue of Microorganisms (GCM) 10K type strain sequencing project: providing services to taxonomists for standard genome sequencing and annotation.</title>
        <authorList>
            <consortium name="The Broad Institute Genomics Platform"/>
            <consortium name="The Broad Institute Genome Sequencing Center for Infectious Disease"/>
            <person name="Wu L."/>
            <person name="Ma J."/>
        </authorList>
    </citation>
    <scope>NUCLEOTIDE SEQUENCE [LARGE SCALE GENOMIC DNA]</scope>
    <source>
        <strain evidence="3">DT92</strain>
    </source>
</reference>
<evidence type="ECO:0000313" key="2">
    <source>
        <dbReference type="EMBL" id="MFD2186188.1"/>
    </source>
</evidence>
<dbReference type="RefSeq" id="WP_378319168.1">
    <property type="nucleotide sequence ID" value="NZ_JBHUHY010000003.1"/>
</dbReference>